<dbReference type="EMBL" id="JAHFZB010000031">
    <property type="protein sequence ID" value="KAK6471503.1"/>
    <property type="molecule type" value="Genomic_DNA"/>
</dbReference>
<protein>
    <submittedName>
        <fullName evidence="1">Meiosis inhibitor protein 1-like</fullName>
    </submittedName>
</protein>
<dbReference type="InterPro" id="IPR052133">
    <property type="entry name" value="Immune_Signaling-Apoptosis_Reg"/>
</dbReference>
<dbReference type="PANTHER" id="PTHR12044:SF14">
    <property type="entry name" value="MEIOTIC DOUBLE-STRANDED BREAK FORMATION PROTEIN 1"/>
    <property type="match status" value="1"/>
</dbReference>
<reference evidence="1 2" key="1">
    <citation type="submission" date="2021-05" db="EMBL/GenBank/DDBJ databases">
        <authorList>
            <person name="Zahm M."/>
            <person name="Klopp C."/>
            <person name="Cabau C."/>
            <person name="Kuhl H."/>
            <person name="Suciu R."/>
            <person name="Ciorpac M."/>
            <person name="Holostenco D."/>
            <person name="Gessner J."/>
            <person name="Wuertz S."/>
            <person name="Hohne C."/>
            <person name="Stock M."/>
            <person name="Gislard M."/>
            <person name="Lluch J."/>
            <person name="Milhes M."/>
            <person name="Lampietro C."/>
            <person name="Lopez Roques C."/>
            <person name="Donnadieu C."/>
            <person name="Du K."/>
            <person name="Schartl M."/>
            <person name="Guiguen Y."/>
        </authorList>
    </citation>
    <scope>NUCLEOTIDE SEQUENCE [LARGE SCALE GENOMIC DNA]</scope>
    <source>
        <strain evidence="1">Hh-F2</strain>
        <tissue evidence="1">Blood</tissue>
    </source>
</reference>
<keyword evidence="2" id="KW-1185">Reference proteome</keyword>
<dbReference type="PANTHER" id="PTHR12044">
    <property type="entry name" value="BCL2 INTERACTING MEDIATOR OF CELL DEATH"/>
    <property type="match status" value="1"/>
</dbReference>
<proteinExistence type="predicted"/>
<dbReference type="InterPro" id="IPR016024">
    <property type="entry name" value="ARM-type_fold"/>
</dbReference>
<gene>
    <name evidence="1" type="ORF">HHUSO_G29346</name>
</gene>
<name>A0ABR0YG08_HUSHU</name>
<sequence>MDCTVVDSPLLLSSLPSPFLSPPFLLSYLLSSLPSLLLSSPIPSPLLSSPLLSPLSSSPILSPLSPSPPLLSLLPSPLSSPPLPSSLPSPLLSPLSPLLPSSPLSSSPLLSPVSLPSLPLLSSPPPPLLSPVSLPPSPLSLSQCLCCSSSPGAPGGGQASLCFVFGRLYGGGGGGGGGSAAQERLSALFRDRLCAGLLTTMSRAQSRELHINCLGFLKQLLGSSEFVSLLMEPPVNEQNSEETEITQGGSLPLTLKRLLLSRDETLQIASSQCMASILVHSPHQYAAPLILADIPEFLFERLSCSNEVLLWSVYSCLLLLTEEKLFFTKCHSVYGIESLVRSVRESVRLGNPEVQKQGLLLFREVLQRQPEGIKLFSSPASFREAAETLREGITSSSLEVATEAACAASALLRISHLPVPVQYQALQSLVEAALERCRDTAETASLTQRRATAQTASEPSRAGAFILSSLETFHRACRLAADCSLHPSLLLNVFTAPHSHSVVDTLESFARFLLSACDTLCIPTVTSLCERAPSASLILVFYSVLNSQYSLVPSMMGQFSAKLASSSFFRLTLELKAAFCAGERNAQLNAVCSEFLCRVSLSLLANQQTAESTQQELDELQCVCQSLLSLLSVELDELAHLHQDRLVPEASLFHGLQFPDLQPGEERNPPAFTLRAALYLLSVSQAYKTPCVCVSLSSLTSSLCVHPSFSSLYTHHPLVLRFLFRYPTLTDRFGLPALQRWLGQGDWTGPQENQDPSYRAVLAVIQDNPSTILVLLGIVCTGEAQLSHNALLVLKSYLQGRDPGDLSSLELLRPRLLQILQRVGIESEGRAPEGEEGPHCSEGLR</sequence>
<evidence type="ECO:0000313" key="2">
    <source>
        <dbReference type="Proteomes" id="UP001369086"/>
    </source>
</evidence>
<evidence type="ECO:0000313" key="1">
    <source>
        <dbReference type="EMBL" id="KAK6471503.1"/>
    </source>
</evidence>
<dbReference type="Proteomes" id="UP001369086">
    <property type="component" value="Unassembled WGS sequence"/>
</dbReference>
<comment type="caution">
    <text evidence="1">The sequence shown here is derived from an EMBL/GenBank/DDBJ whole genome shotgun (WGS) entry which is preliminary data.</text>
</comment>
<organism evidence="1 2">
    <name type="scientific">Huso huso</name>
    <name type="common">Beluga</name>
    <name type="synonym">Acipenser huso</name>
    <dbReference type="NCBI Taxonomy" id="61971"/>
    <lineage>
        <taxon>Eukaryota</taxon>
        <taxon>Metazoa</taxon>
        <taxon>Chordata</taxon>
        <taxon>Craniata</taxon>
        <taxon>Vertebrata</taxon>
        <taxon>Euteleostomi</taxon>
        <taxon>Actinopterygii</taxon>
        <taxon>Chondrostei</taxon>
        <taxon>Acipenseriformes</taxon>
        <taxon>Acipenseridae</taxon>
        <taxon>Huso</taxon>
    </lineage>
</organism>
<dbReference type="SUPFAM" id="SSF48371">
    <property type="entry name" value="ARM repeat"/>
    <property type="match status" value="1"/>
</dbReference>
<accession>A0ABR0YG08</accession>